<accession>A0A1F6PAV2</accession>
<name>A0A1F6PAV2_9BACT</name>
<dbReference type="Proteomes" id="UP000176634">
    <property type="component" value="Unassembled WGS sequence"/>
</dbReference>
<feature type="transmembrane region" description="Helical" evidence="11">
    <location>
        <begin position="82"/>
        <end position="103"/>
    </location>
</feature>
<dbReference type="InterPro" id="IPR000568">
    <property type="entry name" value="ATP_synth_F0_asu"/>
</dbReference>
<keyword evidence="11" id="KW-1003">Cell membrane</keyword>
<comment type="subcellular location">
    <subcellularLocation>
        <location evidence="11 12">Cell membrane</location>
        <topology evidence="11 12">Multi-pass membrane protein</topology>
    </subcellularLocation>
    <subcellularLocation>
        <location evidence="1">Membrane</location>
        <topology evidence="1">Multi-pass membrane protein</topology>
    </subcellularLocation>
</comment>
<organism evidence="13 14">
    <name type="scientific">Candidatus Magasanikbacteria bacterium RIFOXYD1_FULL_40_23</name>
    <dbReference type="NCBI Taxonomy" id="1798705"/>
    <lineage>
        <taxon>Bacteria</taxon>
        <taxon>Candidatus Magasanikiibacteriota</taxon>
    </lineage>
</organism>
<proteinExistence type="inferred from homology"/>
<sequence length="264" mass="29169">MSEIHIPTLAPETIFHIGKFPITNTMVNVWLAIALFLILGLFLRKQIKLKPGKTQNFIEYFLEKLFVYFDQVTGSRKKTMQFLPITGSIFFFILLSNWLGLLPGTGSIFVGEAPLLRPANTDLNLTVAMALVSVISSHLFGLFSVGVFTHLNKFIQIGTFFKSLTKGPIAIFTAIIELVVGLIEIISEMAKVLSLSLRLFGNIFAGEVLITVISSIAVAIVPAPFMMLELLVGLIQASVFTMLTLVYLTVLTTKPHGSHDEEKH</sequence>
<reference evidence="13 14" key="1">
    <citation type="journal article" date="2016" name="Nat. Commun.">
        <title>Thousands of microbial genomes shed light on interconnected biogeochemical processes in an aquifer system.</title>
        <authorList>
            <person name="Anantharaman K."/>
            <person name="Brown C.T."/>
            <person name="Hug L.A."/>
            <person name="Sharon I."/>
            <person name="Castelle C.J."/>
            <person name="Probst A.J."/>
            <person name="Thomas B.C."/>
            <person name="Singh A."/>
            <person name="Wilkins M.J."/>
            <person name="Karaoz U."/>
            <person name="Brodie E.L."/>
            <person name="Williams K.H."/>
            <person name="Hubbard S.S."/>
            <person name="Banfield J.F."/>
        </authorList>
    </citation>
    <scope>NUCLEOTIDE SEQUENCE [LARGE SCALE GENOMIC DNA]</scope>
</reference>
<dbReference type="InterPro" id="IPR023011">
    <property type="entry name" value="ATP_synth_F0_asu_AS"/>
</dbReference>
<evidence type="ECO:0000256" key="5">
    <source>
        <dbReference type="ARBA" id="ARBA00022692"/>
    </source>
</evidence>
<evidence type="ECO:0000256" key="2">
    <source>
        <dbReference type="ARBA" id="ARBA00006810"/>
    </source>
</evidence>
<evidence type="ECO:0000256" key="4">
    <source>
        <dbReference type="ARBA" id="ARBA00022547"/>
    </source>
</evidence>
<evidence type="ECO:0000256" key="6">
    <source>
        <dbReference type="ARBA" id="ARBA00022781"/>
    </source>
</evidence>
<feature type="transmembrane region" description="Helical" evidence="11">
    <location>
        <begin position="228"/>
        <end position="250"/>
    </location>
</feature>
<dbReference type="STRING" id="1798705.A2563_01625"/>
<dbReference type="EMBL" id="MFRA01000001">
    <property type="protein sequence ID" value="OGH93286.1"/>
    <property type="molecule type" value="Genomic_DNA"/>
</dbReference>
<keyword evidence="6 11" id="KW-0375">Hydrogen ion transport</keyword>
<feature type="transmembrane region" description="Helical" evidence="11">
    <location>
        <begin position="199"/>
        <end position="221"/>
    </location>
</feature>
<dbReference type="PROSITE" id="PS00449">
    <property type="entry name" value="ATPASE_A"/>
    <property type="match status" value="1"/>
</dbReference>
<feature type="transmembrane region" description="Helical" evidence="11">
    <location>
        <begin position="25"/>
        <end position="43"/>
    </location>
</feature>
<keyword evidence="5 11" id="KW-0812">Transmembrane</keyword>
<evidence type="ECO:0000256" key="7">
    <source>
        <dbReference type="ARBA" id="ARBA00022989"/>
    </source>
</evidence>
<dbReference type="GO" id="GO:0046933">
    <property type="term" value="F:proton-transporting ATP synthase activity, rotational mechanism"/>
    <property type="evidence" value="ECO:0007669"/>
    <property type="project" value="UniProtKB-UniRule"/>
</dbReference>
<dbReference type="Pfam" id="PF00119">
    <property type="entry name" value="ATP-synt_A"/>
    <property type="match status" value="1"/>
</dbReference>
<dbReference type="NCBIfam" id="TIGR01131">
    <property type="entry name" value="ATP_synt_6_or_A"/>
    <property type="match status" value="1"/>
</dbReference>
<evidence type="ECO:0000256" key="9">
    <source>
        <dbReference type="ARBA" id="ARBA00023136"/>
    </source>
</evidence>
<keyword evidence="7 11" id="KW-1133">Transmembrane helix</keyword>
<keyword evidence="8 11" id="KW-0406">Ion transport</keyword>
<evidence type="ECO:0000256" key="12">
    <source>
        <dbReference type="RuleBase" id="RU000483"/>
    </source>
</evidence>
<keyword evidence="4 11" id="KW-0138">CF(0)</keyword>
<protein>
    <recommendedName>
        <fullName evidence="11 12">ATP synthase subunit a</fullName>
    </recommendedName>
    <alternativeName>
        <fullName evidence="11">ATP synthase F0 sector subunit a</fullName>
    </alternativeName>
    <alternativeName>
        <fullName evidence="11">F-ATPase subunit 6</fullName>
    </alternativeName>
</protein>
<dbReference type="PANTHER" id="PTHR42823:SF3">
    <property type="entry name" value="ATP SYNTHASE SUBUNIT A, CHLOROPLASTIC"/>
    <property type="match status" value="1"/>
</dbReference>
<feature type="transmembrane region" description="Helical" evidence="11">
    <location>
        <begin position="123"/>
        <end position="148"/>
    </location>
</feature>
<dbReference type="GO" id="GO:0045259">
    <property type="term" value="C:proton-transporting ATP synthase complex"/>
    <property type="evidence" value="ECO:0007669"/>
    <property type="project" value="UniProtKB-KW"/>
</dbReference>
<comment type="caution">
    <text evidence="13">The sequence shown here is derived from an EMBL/GenBank/DDBJ whole genome shotgun (WGS) entry which is preliminary data.</text>
</comment>
<dbReference type="InterPro" id="IPR035908">
    <property type="entry name" value="F0_ATP_A_sf"/>
</dbReference>
<evidence type="ECO:0000313" key="13">
    <source>
        <dbReference type="EMBL" id="OGH93286.1"/>
    </source>
</evidence>
<dbReference type="PANTHER" id="PTHR42823">
    <property type="entry name" value="ATP SYNTHASE SUBUNIT A, CHLOROPLASTIC"/>
    <property type="match status" value="1"/>
</dbReference>
<dbReference type="HAMAP" id="MF_01393">
    <property type="entry name" value="ATP_synth_a_bact"/>
    <property type="match status" value="1"/>
</dbReference>
<comment type="function">
    <text evidence="11 12">Key component of the proton channel; it plays a direct role in the translocation of protons across the membrane.</text>
</comment>
<keyword evidence="3 11" id="KW-0813">Transport</keyword>
<dbReference type="CDD" id="cd00310">
    <property type="entry name" value="ATP-synt_Fo_a_6"/>
    <property type="match status" value="1"/>
</dbReference>
<keyword evidence="9 11" id="KW-0472">Membrane</keyword>
<evidence type="ECO:0000256" key="3">
    <source>
        <dbReference type="ARBA" id="ARBA00022448"/>
    </source>
</evidence>
<dbReference type="AlphaFoldDB" id="A0A1F6PAV2"/>
<feature type="transmembrane region" description="Helical" evidence="11">
    <location>
        <begin position="169"/>
        <end position="187"/>
    </location>
</feature>
<dbReference type="GO" id="GO:0005886">
    <property type="term" value="C:plasma membrane"/>
    <property type="evidence" value="ECO:0007669"/>
    <property type="project" value="UniProtKB-SubCell"/>
</dbReference>
<keyword evidence="10 11" id="KW-0066">ATP synthesis</keyword>
<evidence type="ECO:0000256" key="10">
    <source>
        <dbReference type="ARBA" id="ARBA00023310"/>
    </source>
</evidence>
<dbReference type="Gene3D" id="1.20.120.220">
    <property type="entry name" value="ATP synthase, F0 complex, subunit A"/>
    <property type="match status" value="1"/>
</dbReference>
<comment type="similarity">
    <text evidence="2 11 12">Belongs to the ATPase A chain family.</text>
</comment>
<evidence type="ECO:0000313" key="14">
    <source>
        <dbReference type="Proteomes" id="UP000176634"/>
    </source>
</evidence>
<evidence type="ECO:0000256" key="1">
    <source>
        <dbReference type="ARBA" id="ARBA00004141"/>
    </source>
</evidence>
<dbReference type="PRINTS" id="PR00123">
    <property type="entry name" value="ATPASEA"/>
</dbReference>
<evidence type="ECO:0000256" key="11">
    <source>
        <dbReference type="HAMAP-Rule" id="MF_01393"/>
    </source>
</evidence>
<evidence type="ECO:0000256" key="8">
    <source>
        <dbReference type="ARBA" id="ARBA00023065"/>
    </source>
</evidence>
<gene>
    <name evidence="11" type="primary">atpB</name>
    <name evidence="13" type="ORF">A2563_01625</name>
</gene>
<dbReference type="InterPro" id="IPR045082">
    <property type="entry name" value="ATP_syn_F0_a_bact/chloroplast"/>
</dbReference>
<dbReference type="GO" id="GO:0042777">
    <property type="term" value="P:proton motive force-driven plasma membrane ATP synthesis"/>
    <property type="evidence" value="ECO:0007669"/>
    <property type="project" value="TreeGrafter"/>
</dbReference>
<dbReference type="SUPFAM" id="SSF81336">
    <property type="entry name" value="F1F0 ATP synthase subunit A"/>
    <property type="match status" value="1"/>
</dbReference>